<name>K1L0E9_CECL9</name>
<evidence type="ECO:0000313" key="2">
    <source>
        <dbReference type="EMBL" id="EKB49840.1"/>
    </source>
</evidence>
<dbReference type="PANTHER" id="PTHR42828:SF3">
    <property type="entry name" value="THREONYLCARBAMOYL-AMP SYNTHASE"/>
    <property type="match status" value="1"/>
</dbReference>
<dbReference type="GO" id="GO:0003725">
    <property type="term" value="F:double-stranded RNA binding"/>
    <property type="evidence" value="ECO:0007669"/>
    <property type="project" value="InterPro"/>
</dbReference>
<comment type="caution">
    <text evidence="2">The sequence shown here is derived from an EMBL/GenBank/DDBJ whole genome shotgun (WGS) entry which is preliminary data.</text>
</comment>
<reference evidence="2 3" key="1">
    <citation type="journal article" date="2012" name="J. Bacteriol.">
        <title>Draft Genome Sequence of Cecembia lonarensis Strain LW9T, Isolated from Lonar Lake, a Haloalkaline Lake in India.</title>
        <authorList>
            <person name="Shivaji S."/>
            <person name="Ara S."/>
            <person name="Singh A."/>
            <person name="Pinnaka A.K."/>
        </authorList>
    </citation>
    <scope>NUCLEOTIDE SEQUENCE [LARGE SCALE GENOMIC DNA]</scope>
    <source>
        <strain evidence="2 3">LW9</strain>
    </source>
</reference>
<feature type="domain" description="YrdC-like" evidence="1">
    <location>
        <begin position="43"/>
        <end position="231"/>
    </location>
</feature>
<keyword evidence="3" id="KW-1185">Reference proteome</keyword>
<dbReference type="InterPro" id="IPR006070">
    <property type="entry name" value="Sua5-like_dom"/>
</dbReference>
<evidence type="ECO:0000313" key="3">
    <source>
        <dbReference type="Proteomes" id="UP000004478"/>
    </source>
</evidence>
<proteinExistence type="predicted"/>
<organism evidence="2 3">
    <name type="scientific">Cecembia lonarensis (strain CCUG 58316 / KCTC 22772 / LW9)</name>
    <dbReference type="NCBI Taxonomy" id="1225176"/>
    <lineage>
        <taxon>Bacteria</taxon>
        <taxon>Pseudomonadati</taxon>
        <taxon>Bacteroidota</taxon>
        <taxon>Cytophagia</taxon>
        <taxon>Cytophagales</taxon>
        <taxon>Cyclobacteriaceae</taxon>
        <taxon>Cecembia</taxon>
    </lineage>
</organism>
<dbReference type="InterPro" id="IPR052532">
    <property type="entry name" value="SUA5_domain"/>
</dbReference>
<dbReference type="EMBL" id="AMGM01000017">
    <property type="protein sequence ID" value="EKB49840.1"/>
    <property type="molecule type" value="Genomic_DNA"/>
</dbReference>
<dbReference type="Pfam" id="PF01300">
    <property type="entry name" value="Sua5_yciO_yrdC"/>
    <property type="match status" value="1"/>
</dbReference>
<dbReference type="AlphaFoldDB" id="K1L0E9"/>
<protein>
    <recommendedName>
        <fullName evidence="1">YrdC-like domain-containing protein</fullName>
    </recommendedName>
</protein>
<evidence type="ECO:0000259" key="1">
    <source>
        <dbReference type="PROSITE" id="PS51163"/>
    </source>
</evidence>
<dbReference type="PROSITE" id="PS51163">
    <property type="entry name" value="YRDC"/>
    <property type="match status" value="1"/>
</dbReference>
<dbReference type="Proteomes" id="UP000004478">
    <property type="component" value="Unassembled WGS sequence"/>
</dbReference>
<accession>K1L0E9</accession>
<dbReference type="Gene3D" id="3.90.870.10">
    <property type="entry name" value="DHBP synthase"/>
    <property type="match status" value="1"/>
</dbReference>
<gene>
    <name evidence="2" type="ORF">B879_01504</name>
</gene>
<dbReference type="InterPro" id="IPR017945">
    <property type="entry name" value="DHBP_synth_RibB-like_a/b_dom"/>
</dbReference>
<sequence length="237" mass="26555">MPLISVCISLRSHIEAVQYLIQDQTRNPMAAELIKLYPENPEMRKIQRIVEVLRDGGVIIYPTDTVYGMGCDIHNQRAVERIAQIKGIKPKKHNFSFICYDLSNISEYTRALSTPVFKVMKKALPGPYTFILEANNAVPKILNSNKKTVGIRVPDHSIPRLLVKELGSPILTTSIHDEDEVVEYSTDPELIYEKYRDLVDVVIDGGYGNNVASTVLDCTGSEIELVREGLGPVDDIL</sequence>
<dbReference type="SUPFAM" id="SSF55821">
    <property type="entry name" value="YrdC/RibB"/>
    <property type="match status" value="1"/>
</dbReference>
<dbReference type="NCBIfam" id="TIGR00057">
    <property type="entry name" value="L-threonylcarbamoyladenylate synthase"/>
    <property type="match status" value="1"/>
</dbReference>
<dbReference type="PANTHER" id="PTHR42828">
    <property type="entry name" value="DHBP SYNTHASE RIBB-LIKE ALPHA/BETA DOMAIN-CONTAINING PROTEIN"/>
    <property type="match status" value="1"/>
</dbReference>